<sequence length="247" mass="27535">MEDNLAISKDINYEDKATTTIEIPRHIQAIQTEIALKPLITKTKSTQSEMLAITTSAQQTIASVIFNGKTKNQQHISSLGTCSKTCQTDSVVSESCGIQCKRLNQVKSTNTDDNTRNSNTQTDLFIDMINSDKTSEPLCWRTSTRDFDVVIYMLNEIGEIVINQNQLLSSNSEMIKEIVERNSMTDSKTLKSDSRSITTQTDEPVECVKSDNASQTVTNVIKSRKLLCLKGKISSSQHKKPTDMKKS</sequence>
<protein>
    <submittedName>
        <fullName evidence="1">Uncharacterized protein</fullName>
    </submittedName>
</protein>
<dbReference type="EMBL" id="JRES01000044">
    <property type="protein sequence ID" value="KNC34633.1"/>
    <property type="molecule type" value="Genomic_DNA"/>
</dbReference>
<evidence type="ECO:0000313" key="1">
    <source>
        <dbReference type="EMBL" id="KNC34633.1"/>
    </source>
</evidence>
<keyword evidence="2" id="KW-1185">Reference proteome</keyword>
<name>A0A0L0CQJ6_LUCCU</name>
<evidence type="ECO:0000313" key="2">
    <source>
        <dbReference type="Proteomes" id="UP000037069"/>
    </source>
</evidence>
<dbReference type="Proteomes" id="UP000037069">
    <property type="component" value="Unassembled WGS sequence"/>
</dbReference>
<dbReference type="OrthoDB" id="8020973at2759"/>
<gene>
    <name evidence="1" type="ORF">FF38_04760</name>
</gene>
<dbReference type="AlphaFoldDB" id="A0A0L0CQJ6"/>
<accession>A0A0L0CQJ6</accession>
<reference evidence="1 2" key="1">
    <citation type="journal article" date="2015" name="Nat. Commun.">
        <title>Lucilia cuprina genome unlocks parasitic fly biology to underpin future interventions.</title>
        <authorList>
            <person name="Anstead C.A."/>
            <person name="Korhonen P.K."/>
            <person name="Young N.D."/>
            <person name="Hall R.S."/>
            <person name="Jex A.R."/>
            <person name="Murali S.C."/>
            <person name="Hughes D.S."/>
            <person name="Lee S.F."/>
            <person name="Perry T."/>
            <person name="Stroehlein A.J."/>
            <person name="Ansell B.R."/>
            <person name="Breugelmans B."/>
            <person name="Hofmann A."/>
            <person name="Qu J."/>
            <person name="Dugan S."/>
            <person name="Lee S.L."/>
            <person name="Chao H."/>
            <person name="Dinh H."/>
            <person name="Han Y."/>
            <person name="Doddapaneni H.V."/>
            <person name="Worley K.C."/>
            <person name="Muzny D.M."/>
            <person name="Ioannidis P."/>
            <person name="Waterhouse R.M."/>
            <person name="Zdobnov E.M."/>
            <person name="James P.J."/>
            <person name="Bagnall N.H."/>
            <person name="Kotze A.C."/>
            <person name="Gibbs R.A."/>
            <person name="Richards S."/>
            <person name="Batterham P."/>
            <person name="Gasser R.B."/>
        </authorList>
    </citation>
    <scope>NUCLEOTIDE SEQUENCE [LARGE SCALE GENOMIC DNA]</scope>
    <source>
        <strain evidence="1 2">LS</strain>
        <tissue evidence="1">Full body</tissue>
    </source>
</reference>
<proteinExistence type="predicted"/>
<comment type="caution">
    <text evidence="1">The sequence shown here is derived from an EMBL/GenBank/DDBJ whole genome shotgun (WGS) entry which is preliminary data.</text>
</comment>
<organism evidence="1 2">
    <name type="scientific">Lucilia cuprina</name>
    <name type="common">Green bottle fly</name>
    <name type="synonym">Australian sheep blowfly</name>
    <dbReference type="NCBI Taxonomy" id="7375"/>
    <lineage>
        <taxon>Eukaryota</taxon>
        <taxon>Metazoa</taxon>
        <taxon>Ecdysozoa</taxon>
        <taxon>Arthropoda</taxon>
        <taxon>Hexapoda</taxon>
        <taxon>Insecta</taxon>
        <taxon>Pterygota</taxon>
        <taxon>Neoptera</taxon>
        <taxon>Endopterygota</taxon>
        <taxon>Diptera</taxon>
        <taxon>Brachycera</taxon>
        <taxon>Muscomorpha</taxon>
        <taxon>Oestroidea</taxon>
        <taxon>Calliphoridae</taxon>
        <taxon>Luciliinae</taxon>
        <taxon>Lucilia</taxon>
    </lineage>
</organism>